<proteinExistence type="predicted"/>
<accession>A0A2T2XKS8</accession>
<protein>
    <submittedName>
        <fullName evidence="1">Uncharacterized protein</fullName>
    </submittedName>
</protein>
<dbReference type="Proteomes" id="UP000242972">
    <property type="component" value="Unassembled WGS sequence"/>
</dbReference>
<gene>
    <name evidence="1" type="ORF">C7B46_02395</name>
</gene>
<organism evidence="1 2">
    <name type="scientific">Sulfobacillus benefaciens</name>
    <dbReference type="NCBI Taxonomy" id="453960"/>
    <lineage>
        <taxon>Bacteria</taxon>
        <taxon>Bacillati</taxon>
        <taxon>Bacillota</taxon>
        <taxon>Clostridia</taxon>
        <taxon>Eubacteriales</taxon>
        <taxon>Clostridiales Family XVII. Incertae Sedis</taxon>
        <taxon>Sulfobacillus</taxon>
    </lineage>
</organism>
<sequence length="195" mass="21757">MRKGLIGFAATLVIFGGWLLLDGAGLFLPSAGTPLTIGNPAQEQSHWTVEEETATSGPWQGMLQMRYKPIAPLVRNHHSQSQFDVVWSEQLQYHGLFPPTLLQWPEDITWPKGIAGGGTQGTPIQPMRLRLGTFLYANTLTKYPDMLISLTQLQTAFDSVKYDIVWRGFTVLPPTRLWSVGPVHTRSVTLKTSLR</sequence>
<comment type="caution">
    <text evidence="1">The sequence shown here is derived from an EMBL/GenBank/DDBJ whole genome shotgun (WGS) entry which is preliminary data.</text>
</comment>
<dbReference type="EMBL" id="PXYW01000004">
    <property type="protein sequence ID" value="PSR35028.1"/>
    <property type="molecule type" value="Genomic_DNA"/>
</dbReference>
<name>A0A2T2XKS8_9FIRM</name>
<dbReference type="AlphaFoldDB" id="A0A2T2XKS8"/>
<reference evidence="1 2" key="1">
    <citation type="journal article" date="2014" name="BMC Genomics">
        <title>Comparison of environmental and isolate Sulfobacillus genomes reveals diverse carbon, sulfur, nitrogen, and hydrogen metabolisms.</title>
        <authorList>
            <person name="Justice N.B."/>
            <person name="Norman A."/>
            <person name="Brown C.T."/>
            <person name="Singh A."/>
            <person name="Thomas B.C."/>
            <person name="Banfield J.F."/>
        </authorList>
    </citation>
    <scope>NUCLEOTIDE SEQUENCE [LARGE SCALE GENOMIC DNA]</scope>
    <source>
        <strain evidence="1">AMDSBA4</strain>
    </source>
</reference>
<evidence type="ECO:0000313" key="1">
    <source>
        <dbReference type="EMBL" id="PSR35028.1"/>
    </source>
</evidence>
<evidence type="ECO:0000313" key="2">
    <source>
        <dbReference type="Proteomes" id="UP000242972"/>
    </source>
</evidence>